<feature type="transmembrane region" description="Helical" evidence="6">
    <location>
        <begin position="737"/>
        <end position="756"/>
    </location>
</feature>
<dbReference type="RefSeq" id="WP_338394493.1">
    <property type="nucleotide sequence ID" value="NZ_AP025314.1"/>
</dbReference>
<evidence type="ECO:0000313" key="10">
    <source>
        <dbReference type="Proteomes" id="UP001348817"/>
    </source>
</evidence>
<evidence type="ECO:0000256" key="4">
    <source>
        <dbReference type="ARBA" id="ARBA00023136"/>
    </source>
</evidence>
<dbReference type="NCBIfam" id="TIGR01974">
    <property type="entry name" value="NDH_I_L"/>
    <property type="match status" value="1"/>
</dbReference>
<dbReference type="AlphaFoldDB" id="A0AAU9CGX9"/>
<keyword evidence="10" id="KW-1185">Reference proteome</keyword>
<keyword evidence="4 6" id="KW-0472">Membrane</keyword>
<comment type="subcellular location">
    <subcellularLocation>
        <location evidence="1">Endomembrane system</location>
        <topology evidence="1">Multi-pass membrane protein</topology>
    </subcellularLocation>
    <subcellularLocation>
        <location evidence="5">Membrane</location>
        <topology evidence="5">Multi-pass membrane protein</topology>
    </subcellularLocation>
</comment>
<dbReference type="InterPro" id="IPR001750">
    <property type="entry name" value="ND/Mrp_TM"/>
</dbReference>
<keyword evidence="3 6" id="KW-1133">Transmembrane helix</keyword>
<feature type="transmembrane region" description="Helical" evidence="6">
    <location>
        <begin position="194"/>
        <end position="218"/>
    </location>
</feature>
<dbReference type="InterPro" id="IPR001516">
    <property type="entry name" value="Proton_antipo_N"/>
</dbReference>
<feature type="transmembrane region" description="Helical" evidence="6">
    <location>
        <begin position="580"/>
        <end position="603"/>
    </location>
</feature>
<keyword evidence="2 5" id="KW-0812">Transmembrane</keyword>
<dbReference type="KEGG" id="fax:FUAX_17150"/>
<dbReference type="GO" id="GO:0042773">
    <property type="term" value="P:ATP synthesis coupled electron transport"/>
    <property type="evidence" value="ECO:0007669"/>
    <property type="project" value="InterPro"/>
</dbReference>
<evidence type="ECO:0000259" key="7">
    <source>
        <dbReference type="Pfam" id="PF00361"/>
    </source>
</evidence>
<feature type="transmembrane region" description="Helical" evidence="6">
    <location>
        <begin position="15"/>
        <end position="36"/>
    </location>
</feature>
<dbReference type="GO" id="GO:0012505">
    <property type="term" value="C:endomembrane system"/>
    <property type="evidence" value="ECO:0007669"/>
    <property type="project" value="UniProtKB-SubCell"/>
</dbReference>
<proteinExistence type="predicted"/>
<feature type="transmembrane region" description="Helical" evidence="6">
    <location>
        <begin position="522"/>
        <end position="542"/>
    </location>
</feature>
<evidence type="ECO:0000256" key="2">
    <source>
        <dbReference type="ARBA" id="ARBA00022692"/>
    </source>
</evidence>
<feature type="transmembrane region" description="Helical" evidence="6">
    <location>
        <begin position="311"/>
        <end position="332"/>
    </location>
</feature>
<evidence type="ECO:0000256" key="1">
    <source>
        <dbReference type="ARBA" id="ARBA00004127"/>
    </source>
</evidence>
<feature type="transmembrane region" description="Helical" evidence="6">
    <location>
        <begin position="101"/>
        <end position="121"/>
    </location>
</feature>
<feature type="transmembrane region" description="Helical" evidence="6">
    <location>
        <begin position="339"/>
        <end position="357"/>
    </location>
</feature>
<gene>
    <name evidence="9" type="primary">ndhF</name>
    <name evidence="9" type="ORF">FUAX_17150</name>
</gene>
<feature type="domain" description="NADH:quinone oxidoreductase/Mrp antiporter transmembrane" evidence="7">
    <location>
        <begin position="148"/>
        <end position="456"/>
    </location>
</feature>
<feature type="transmembrane region" description="Helical" evidence="6">
    <location>
        <begin position="128"/>
        <end position="147"/>
    </location>
</feature>
<dbReference type="InterPro" id="IPR018393">
    <property type="entry name" value="NADHpl_OxRdtase_5_subgr"/>
</dbReference>
<dbReference type="PANTHER" id="PTHR42829">
    <property type="entry name" value="NADH-UBIQUINONE OXIDOREDUCTASE CHAIN 5"/>
    <property type="match status" value="1"/>
</dbReference>
<dbReference type="EMBL" id="AP025314">
    <property type="protein sequence ID" value="BDD09283.1"/>
    <property type="molecule type" value="Genomic_DNA"/>
</dbReference>
<dbReference type="Proteomes" id="UP001348817">
    <property type="component" value="Chromosome"/>
</dbReference>
<sequence>MDVRALTGELALDSVTGLALVTMLLPLISFVVISLFKTKLAKRADLIGVHLQGLSFLGVLWIFFQVWGREAHHARWLWFEVGTGDWLYRFTAGVLADDESVLLAGVVTLVSFLVHLFSVNYMKDDTHYARYFSLLGLFTFSMLGIVYSDNLLLLFIFWELVGFSSYLLIGFWFQRSSAARASRKAFLTNRVGDAGFLLGLSVIFAYFGTFDLQALVAMAKSAFLSDGTWVLELQNGEAFRRLAVSPFWMTVAGLGLFCGTIGKSAQFPLQVWLPDAMKGPTPVSALIHAATMVAAGVYLLVRIFPLLSVDVLDVIAIIGGITAFMSAFAALSQNDIKKVLAFSTSSQLGFMVMGMGVGAYDAAYFHLVTHAFFKAGLFLSAGAIIRALHQVEVRLKSEGHILHFDANDMRYMGGLRKKMPFVFAAYVVTSASLMGIPFFSGFLSKDAILTETLAWAAFRSQSGGPVFFLIPVLGFVSAMLTSVYMGRQILLIFFGDFRLERHHPEVQGVLRKVQGPHWKKKVPLFVLSLLSIGFLFSLNPFVASKGWLSGHFSVPGAAFPFGGPKWLEEGAILENLIRRFHMVTTVGSVLLVSLGLALAYYAFRPGGKYSANYYNMKDPSKGWRKMSLLNWRLDDLYKKAVLEPGLRFADLCYKFDKAVIDGVVRSTAPATLFTSKVSAGLDRAIDKVVDGFGVGNVIIAHVLAFFDRMFVDGFIDGLAKLTVFTGRFMKKRQGKNIQSYLIVALALCLALLAILLF</sequence>
<feature type="transmembrane region" description="Helical" evidence="6">
    <location>
        <begin position="238"/>
        <end position="262"/>
    </location>
</feature>
<feature type="transmembrane region" description="Helical" evidence="6">
    <location>
        <begin position="463"/>
        <end position="484"/>
    </location>
</feature>
<feature type="transmembrane region" description="Helical" evidence="6">
    <location>
        <begin position="419"/>
        <end position="443"/>
    </location>
</feature>
<evidence type="ECO:0000256" key="6">
    <source>
        <dbReference type="SAM" id="Phobius"/>
    </source>
</evidence>
<dbReference type="GO" id="GO:0016020">
    <property type="term" value="C:membrane"/>
    <property type="evidence" value="ECO:0007669"/>
    <property type="project" value="UniProtKB-SubCell"/>
</dbReference>
<evidence type="ECO:0000256" key="3">
    <source>
        <dbReference type="ARBA" id="ARBA00022989"/>
    </source>
</evidence>
<dbReference type="GO" id="GO:0003954">
    <property type="term" value="F:NADH dehydrogenase activity"/>
    <property type="evidence" value="ECO:0007669"/>
    <property type="project" value="TreeGrafter"/>
</dbReference>
<dbReference type="GO" id="GO:0015990">
    <property type="term" value="P:electron transport coupled proton transport"/>
    <property type="evidence" value="ECO:0007669"/>
    <property type="project" value="TreeGrafter"/>
</dbReference>
<dbReference type="Pfam" id="PF00361">
    <property type="entry name" value="Proton_antipo_M"/>
    <property type="match status" value="1"/>
</dbReference>
<dbReference type="InterPro" id="IPR003945">
    <property type="entry name" value="NU5C-like"/>
</dbReference>
<dbReference type="PRINTS" id="PR01434">
    <property type="entry name" value="NADHDHGNASE5"/>
</dbReference>
<feature type="transmembrane region" description="Helical" evidence="6">
    <location>
        <begin position="48"/>
        <end position="68"/>
    </location>
</feature>
<evidence type="ECO:0000259" key="8">
    <source>
        <dbReference type="Pfam" id="PF00662"/>
    </source>
</evidence>
<organism evidence="9 10">
    <name type="scientific">Fulvitalea axinellae</name>
    <dbReference type="NCBI Taxonomy" id="1182444"/>
    <lineage>
        <taxon>Bacteria</taxon>
        <taxon>Pseudomonadati</taxon>
        <taxon>Bacteroidota</taxon>
        <taxon>Cytophagia</taxon>
        <taxon>Cytophagales</taxon>
        <taxon>Persicobacteraceae</taxon>
        <taxon>Fulvitalea</taxon>
    </lineage>
</organism>
<evidence type="ECO:0000313" key="9">
    <source>
        <dbReference type="EMBL" id="BDD09283.1"/>
    </source>
</evidence>
<reference evidence="9 10" key="1">
    <citation type="submission" date="2021-12" db="EMBL/GenBank/DDBJ databases">
        <title>Genome sequencing of bacteria with rrn-lacking chromosome and rrn-plasmid.</title>
        <authorList>
            <person name="Anda M."/>
            <person name="Iwasaki W."/>
        </authorList>
    </citation>
    <scope>NUCLEOTIDE SEQUENCE [LARGE SCALE GENOMIC DNA]</scope>
    <source>
        <strain evidence="9 10">DSM 100852</strain>
    </source>
</reference>
<feature type="transmembrane region" description="Helical" evidence="6">
    <location>
        <begin position="363"/>
        <end position="388"/>
    </location>
</feature>
<dbReference type="Pfam" id="PF00662">
    <property type="entry name" value="Proton_antipo_N"/>
    <property type="match status" value="1"/>
</dbReference>
<accession>A0AAU9CGX9</accession>
<evidence type="ECO:0000256" key="5">
    <source>
        <dbReference type="RuleBase" id="RU000320"/>
    </source>
</evidence>
<dbReference type="GO" id="GO:0008137">
    <property type="term" value="F:NADH dehydrogenase (ubiquinone) activity"/>
    <property type="evidence" value="ECO:0007669"/>
    <property type="project" value="InterPro"/>
</dbReference>
<feature type="transmembrane region" description="Helical" evidence="6">
    <location>
        <begin position="153"/>
        <end position="173"/>
    </location>
</feature>
<name>A0AAU9CGX9_9BACT</name>
<feature type="transmembrane region" description="Helical" evidence="6">
    <location>
        <begin position="283"/>
        <end position="305"/>
    </location>
</feature>
<protein>
    <submittedName>
        <fullName evidence="9">NADH-quinone oxidoreductase subunit L</fullName>
    </submittedName>
</protein>
<feature type="domain" description="NADH-Ubiquinone oxidoreductase (complex I) chain 5 N-terminal" evidence="8">
    <location>
        <begin position="88"/>
        <end position="132"/>
    </location>
</feature>
<dbReference type="PRINTS" id="PR01435">
    <property type="entry name" value="NPOXDRDTASE5"/>
</dbReference>
<dbReference type="Gene3D" id="1.20.5.2700">
    <property type="match status" value="2"/>
</dbReference>
<dbReference type="PANTHER" id="PTHR42829:SF2">
    <property type="entry name" value="NADH-UBIQUINONE OXIDOREDUCTASE CHAIN 5"/>
    <property type="match status" value="1"/>
</dbReference>